<proteinExistence type="predicted"/>
<dbReference type="RefSeq" id="WP_108578196.1">
    <property type="nucleotide sequence ID" value="NZ_CP026952.1"/>
</dbReference>
<evidence type="ECO:0000259" key="1">
    <source>
        <dbReference type="Pfam" id="PF01478"/>
    </source>
</evidence>
<accession>A0A2S0WML2</accession>
<dbReference type="OrthoDB" id="2087435at2"/>
<dbReference type="KEGG" id="aez:C3E78_10270"/>
<dbReference type="Gene3D" id="1.20.120.1220">
    <property type="match status" value="1"/>
</dbReference>
<evidence type="ECO:0000313" key="2">
    <source>
        <dbReference type="EMBL" id="AWB92551.1"/>
    </source>
</evidence>
<protein>
    <submittedName>
        <fullName evidence="2">Prepilin peptidase</fullName>
    </submittedName>
</protein>
<reference evidence="3" key="1">
    <citation type="submission" date="2018-01" db="EMBL/GenBank/DDBJ databases">
        <authorList>
            <person name="Li J."/>
        </authorList>
    </citation>
    <scope>NUCLEOTIDE SEQUENCE [LARGE SCALE GENOMIC DNA]</scope>
    <source>
        <strain evidence="3">592</strain>
    </source>
</reference>
<feature type="domain" description="Prepilin type IV endopeptidase peptidase" evidence="1">
    <location>
        <begin position="78"/>
        <end position="191"/>
    </location>
</feature>
<evidence type="ECO:0000313" key="3">
    <source>
        <dbReference type="Proteomes" id="UP000244384"/>
    </source>
</evidence>
<dbReference type="Pfam" id="PF01478">
    <property type="entry name" value="Peptidase_A24"/>
    <property type="match status" value="1"/>
</dbReference>
<organism evidence="2 3">
    <name type="scientific">Aeromicrobium chenweiae</name>
    <dbReference type="NCBI Taxonomy" id="2079793"/>
    <lineage>
        <taxon>Bacteria</taxon>
        <taxon>Bacillati</taxon>
        <taxon>Actinomycetota</taxon>
        <taxon>Actinomycetes</taxon>
        <taxon>Propionibacteriales</taxon>
        <taxon>Nocardioidaceae</taxon>
        <taxon>Aeromicrobium</taxon>
    </lineage>
</organism>
<gene>
    <name evidence="2" type="ORF">C3E78_10270</name>
</gene>
<accession>A0A5F2EVE8</accession>
<dbReference type="GO" id="GO:0004190">
    <property type="term" value="F:aspartic-type endopeptidase activity"/>
    <property type="evidence" value="ECO:0007669"/>
    <property type="project" value="InterPro"/>
</dbReference>
<dbReference type="InterPro" id="IPR000045">
    <property type="entry name" value="Prepilin_IV_endopep_pep"/>
</dbReference>
<dbReference type="Proteomes" id="UP000244384">
    <property type="component" value="Chromosome"/>
</dbReference>
<dbReference type="EMBL" id="CP026952">
    <property type="protein sequence ID" value="AWB92551.1"/>
    <property type="molecule type" value="Genomic_DNA"/>
</dbReference>
<dbReference type="GO" id="GO:0016020">
    <property type="term" value="C:membrane"/>
    <property type="evidence" value="ECO:0007669"/>
    <property type="project" value="InterPro"/>
</dbReference>
<dbReference type="AlphaFoldDB" id="A0A2S0WML2"/>
<keyword evidence="3" id="KW-1185">Reference proteome</keyword>
<name>A0A2S0WML2_9ACTN</name>
<sequence length="227" mass="23487">MTVAIAVVLAALIGAAGPRVMRRIPEPVGPGDGKIPYTVLAEVRLVSVGLAVAAGAMAGVVAWRIEDPELVPVWVLVAGVGAWLAYIDWHTRLLPFAVVSPLYLGTLLLVGLGALLLRDPHVLVDAIVANVVVYVIFRVLHWVAGRFFGGAFGYGDVRLSGALALALGALGTSEVLVGIYAGFVLGAVLGVVLSRLRLVDPGGYAFGPYMVVGAVIGAAWGPLVYAT</sequence>